<organism evidence="5 6">
    <name type="scientific">Algoriphagus antarcticus</name>
    <dbReference type="NCBI Taxonomy" id="238540"/>
    <lineage>
        <taxon>Bacteria</taxon>
        <taxon>Pseudomonadati</taxon>
        <taxon>Bacteroidota</taxon>
        <taxon>Cytophagia</taxon>
        <taxon>Cytophagales</taxon>
        <taxon>Cyclobacteriaceae</taxon>
        <taxon>Algoriphagus</taxon>
    </lineage>
</organism>
<evidence type="ECO:0000313" key="6">
    <source>
        <dbReference type="Proteomes" id="UP000256405"/>
    </source>
</evidence>
<evidence type="ECO:0000259" key="4">
    <source>
        <dbReference type="SMART" id="SM00479"/>
    </source>
</evidence>
<gene>
    <name evidence="5" type="ORF">C8N25_11735</name>
</gene>
<keyword evidence="3" id="KW-0269">Exonuclease</keyword>
<evidence type="ECO:0000256" key="3">
    <source>
        <dbReference type="ARBA" id="ARBA00022839"/>
    </source>
</evidence>
<dbReference type="Gene3D" id="3.30.420.10">
    <property type="entry name" value="Ribonuclease H-like superfamily/Ribonuclease H"/>
    <property type="match status" value="1"/>
</dbReference>
<dbReference type="InterPro" id="IPR012337">
    <property type="entry name" value="RNaseH-like_sf"/>
</dbReference>
<evidence type="ECO:0000256" key="2">
    <source>
        <dbReference type="ARBA" id="ARBA00022801"/>
    </source>
</evidence>
<dbReference type="Pfam" id="PF00929">
    <property type="entry name" value="RNase_T"/>
    <property type="match status" value="1"/>
</dbReference>
<accession>A0A3E0DLL4</accession>
<dbReference type="GO" id="GO:0008408">
    <property type="term" value="F:3'-5' exonuclease activity"/>
    <property type="evidence" value="ECO:0007669"/>
    <property type="project" value="TreeGrafter"/>
</dbReference>
<dbReference type="PANTHER" id="PTHR30231:SF4">
    <property type="entry name" value="PROTEIN NEN2"/>
    <property type="match status" value="1"/>
</dbReference>
<keyword evidence="1" id="KW-0540">Nuclease</keyword>
<dbReference type="RefSeq" id="WP_086542699.1">
    <property type="nucleotide sequence ID" value="NZ_MSSW01000052.1"/>
</dbReference>
<dbReference type="GO" id="GO:0006259">
    <property type="term" value="P:DNA metabolic process"/>
    <property type="evidence" value="ECO:0007669"/>
    <property type="project" value="UniProtKB-ARBA"/>
</dbReference>
<dbReference type="InterPro" id="IPR013520">
    <property type="entry name" value="Ribonucl_H"/>
</dbReference>
<reference evidence="5 6" key="1">
    <citation type="submission" date="2018-08" db="EMBL/GenBank/DDBJ databases">
        <title>Genomic Encyclopedia of Archaeal and Bacterial Type Strains, Phase II (KMG-II): from individual species to whole genera.</title>
        <authorList>
            <person name="Goeker M."/>
        </authorList>
    </citation>
    <scope>NUCLEOTIDE SEQUENCE [LARGE SCALE GENOMIC DNA]</scope>
    <source>
        <strain evidence="5 6">DSM 15986</strain>
    </source>
</reference>
<keyword evidence="6" id="KW-1185">Reference proteome</keyword>
<name>A0A3E0DLL4_9BACT</name>
<dbReference type="OrthoDB" id="9803913at2"/>
<proteinExistence type="predicted"/>
<dbReference type="CDD" id="cd06127">
    <property type="entry name" value="DEDDh"/>
    <property type="match status" value="1"/>
</dbReference>
<dbReference type="Proteomes" id="UP000256405">
    <property type="component" value="Unassembled WGS sequence"/>
</dbReference>
<sequence>MSWWNFGQKKVKKADFVEAFLLKNQKQIPAIRSLDQLEFTVFDTETTGLSIKDDYILSLGAVKIRDQRILIETVLELYPNSSKSGKKTAAIHGLIERENQIQIRDFAEQSLEYFGNSILVAQHIGFDSEMMQKACRPFGLEKLPNPMIDTMSFAIRLELGPHADQSQVKPEDYGLDALCHRYLIPTEDRHTAAGDAFLTAQLLLKLLKKAQARGIENFGQLIR</sequence>
<protein>
    <submittedName>
        <fullName evidence="5">DNA polymerase-3 subunit epsilon</fullName>
    </submittedName>
</protein>
<feature type="domain" description="Exonuclease" evidence="4">
    <location>
        <begin position="38"/>
        <end position="212"/>
    </location>
</feature>
<evidence type="ECO:0000313" key="5">
    <source>
        <dbReference type="EMBL" id="REG83536.1"/>
    </source>
</evidence>
<keyword evidence="2" id="KW-0378">Hydrolase</keyword>
<dbReference type="GO" id="GO:0005829">
    <property type="term" value="C:cytosol"/>
    <property type="evidence" value="ECO:0007669"/>
    <property type="project" value="TreeGrafter"/>
</dbReference>
<dbReference type="AlphaFoldDB" id="A0A3E0DLL4"/>
<dbReference type="PANTHER" id="PTHR30231">
    <property type="entry name" value="DNA POLYMERASE III SUBUNIT EPSILON"/>
    <property type="match status" value="1"/>
</dbReference>
<evidence type="ECO:0000256" key="1">
    <source>
        <dbReference type="ARBA" id="ARBA00022722"/>
    </source>
</evidence>
<dbReference type="SUPFAM" id="SSF53098">
    <property type="entry name" value="Ribonuclease H-like"/>
    <property type="match status" value="1"/>
</dbReference>
<comment type="caution">
    <text evidence="5">The sequence shown here is derived from an EMBL/GenBank/DDBJ whole genome shotgun (WGS) entry which is preliminary data.</text>
</comment>
<dbReference type="GO" id="GO:0003676">
    <property type="term" value="F:nucleic acid binding"/>
    <property type="evidence" value="ECO:0007669"/>
    <property type="project" value="InterPro"/>
</dbReference>
<dbReference type="InterPro" id="IPR036397">
    <property type="entry name" value="RNaseH_sf"/>
</dbReference>
<dbReference type="EMBL" id="QUNF01000017">
    <property type="protein sequence ID" value="REG83536.1"/>
    <property type="molecule type" value="Genomic_DNA"/>
</dbReference>
<dbReference type="SMART" id="SM00479">
    <property type="entry name" value="EXOIII"/>
    <property type="match status" value="1"/>
</dbReference>